<keyword evidence="1" id="KW-0732">Signal</keyword>
<evidence type="ECO:0000256" key="2">
    <source>
        <dbReference type="SAM" id="MobiDB-lite"/>
    </source>
</evidence>
<evidence type="ECO:0000256" key="1">
    <source>
        <dbReference type="ARBA" id="ARBA00022729"/>
    </source>
</evidence>
<dbReference type="EMBL" id="VSSQ01001805">
    <property type="protein sequence ID" value="MPM11248.1"/>
    <property type="molecule type" value="Genomic_DNA"/>
</dbReference>
<feature type="domain" description="SbsA Ig-like" evidence="3">
    <location>
        <begin position="43"/>
        <end position="142"/>
    </location>
</feature>
<dbReference type="Pfam" id="PF13205">
    <property type="entry name" value="Big_5"/>
    <property type="match status" value="1"/>
</dbReference>
<comment type="caution">
    <text evidence="4">The sequence shown here is derived from an EMBL/GenBank/DDBJ whole genome shotgun (WGS) entry which is preliminary data.</text>
</comment>
<feature type="region of interest" description="Disordered" evidence="2">
    <location>
        <begin position="37"/>
        <end position="57"/>
    </location>
</feature>
<reference evidence="4" key="1">
    <citation type="submission" date="2019-08" db="EMBL/GenBank/DDBJ databases">
        <authorList>
            <person name="Kucharzyk K."/>
            <person name="Murdoch R.W."/>
            <person name="Higgins S."/>
            <person name="Loffler F."/>
        </authorList>
    </citation>
    <scope>NUCLEOTIDE SEQUENCE</scope>
</reference>
<dbReference type="AlphaFoldDB" id="A0A644X609"/>
<feature type="compositionally biased region" description="Polar residues" evidence="2">
    <location>
        <begin position="48"/>
        <end position="57"/>
    </location>
</feature>
<gene>
    <name evidence="4" type="ORF">SDC9_57588</name>
</gene>
<protein>
    <recommendedName>
        <fullName evidence="3">SbsA Ig-like domain-containing protein</fullName>
    </recommendedName>
</protein>
<accession>A0A644X609</accession>
<proteinExistence type="predicted"/>
<dbReference type="InterPro" id="IPR032812">
    <property type="entry name" value="SbsA_Ig"/>
</dbReference>
<name>A0A644X609_9ZZZZ</name>
<evidence type="ECO:0000313" key="4">
    <source>
        <dbReference type="EMBL" id="MPM11248.1"/>
    </source>
</evidence>
<dbReference type="PROSITE" id="PS51257">
    <property type="entry name" value="PROKAR_LIPOPROTEIN"/>
    <property type="match status" value="1"/>
</dbReference>
<evidence type="ECO:0000259" key="3">
    <source>
        <dbReference type="Pfam" id="PF13205"/>
    </source>
</evidence>
<organism evidence="4">
    <name type="scientific">bioreactor metagenome</name>
    <dbReference type="NCBI Taxonomy" id="1076179"/>
    <lineage>
        <taxon>unclassified sequences</taxon>
        <taxon>metagenomes</taxon>
        <taxon>ecological metagenomes</taxon>
    </lineage>
</organism>
<sequence>MKKLRLNSISQNNQKKNAWFYAVIILLLTACATVEKPSGGPADRTPPKMSSSVPSDSTVNFSSKNITLEFNEFVKLNNPTSQVLINPFPKEKPELTVQGKKVKIVLKDSLIPNTTYHIFFGNAIQDITENNPASGLEYVFSTGEFLDSCSLSGFTGDAFTNKLSDKAWIMLYKNLNDFKDTLPVYIAHAGNTGAYKFRNMAPGTYYVCALEDNNSNFKFDLPDEKIAFLNEPLALSAEKHTMDSVNLYLFSEKAKEQKHLKTEIIHYHTVRSSFRLPLENPEITILNKKGATSYYWNEKQDTVTFYVKGKDADSLKYIIRDGAFSDTLSQMLKYKGRTKDFSTDTSLRITSSAVNEKIVPAETFYIKSSVPLESWDSSKIIFTLNKDTLPSLFEKTDSSGTMWKFIYEFSPGDNAVLILQKGAFTDLFGYKNDSTRFSFRMITENELGSLQISLLNHPGKPLLVSATGKEKSYLLITEPEDEIITIENIFPGDYELKIIVDENEDGEWTSGEFNSRIQPEKVFTLPRPVQVKKSWESKVSWNLAY</sequence>